<dbReference type="RefSeq" id="WP_071073690.1">
    <property type="nucleotide sequence ID" value="NZ_CP017756.1"/>
</dbReference>
<protein>
    <submittedName>
        <fullName evidence="1">Uncharacterized protein</fullName>
    </submittedName>
</protein>
<sequence>MDTTNAVTSAKQTLSDEAALPDSAMPQVGEEDVSELQLAGFQVHLGSVVDGEELNGRWWWTLSQPRWAEAECSRDDFDTEDAAWADAVRCLRSDPSLLDKMDYVVRAHCVLGDRWLTVPSDEDEPGTLVTTSDPMMTARFSDFREARQAMMTTARQHPERMFRVDTMDSDELTGSK</sequence>
<accession>A0ABN4TZM0</accession>
<dbReference type="EMBL" id="CP017756">
    <property type="protein sequence ID" value="AOZ11123.1"/>
    <property type="molecule type" value="Genomic_DNA"/>
</dbReference>
<name>A0ABN4TZM0_9BURK</name>
<evidence type="ECO:0000313" key="2">
    <source>
        <dbReference type="Proteomes" id="UP000177515"/>
    </source>
</evidence>
<organism evidence="1 2">
    <name type="scientific">Cupriavidus malaysiensis</name>
    <dbReference type="NCBI Taxonomy" id="367825"/>
    <lineage>
        <taxon>Bacteria</taxon>
        <taxon>Pseudomonadati</taxon>
        <taxon>Pseudomonadota</taxon>
        <taxon>Betaproteobacteria</taxon>
        <taxon>Burkholderiales</taxon>
        <taxon>Burkholderiaceae</taxon>
        <taxon>Cupriavidus</taxon>
    </lineage>
</organism>
<geneLocation type="plasmid" evidence="1 2">
    <name>unnamed1</name>
</geneLocation>
<reference evidence="1 2" key="1">
    <citation type="submission" date="2016-10" db="EMBL/GenBank/DDBJ databases">
        <title>Complete genome sequences of three Cupriavidus strains isolated from various Malaysian environments.</title>
        <authorList>
            <person name="Abdullah A.A.-A."/>
            <person name="Shafie N.A.H."/>
            <person name="Lau N.S."/>
        </authorList>
    </citation>
    <scope>NUCLEOTIDE SEQUENCE [LARGE SCALE GENOMIC DNA]</scope>
    <source>
        <strain evidence="1 2">USMAA1020</strain>
        <plasmid evidence="1 2">unnamed1</plasmid>
    </source>
</reference>
<keyword evidence="2" id="KW-1185">Reference proteome</keyword>
<proteinExistence type="predicted"/>
<dbReference type="Proteomes" id="UP000177515">
    <property type="component" value="Plasmid unnamed1"/>
</dbReference>
<keyword evidence="1" id="KW-0614">Plasmid</keyword>
<gene>
    <name evidence="1" type="ORF">BKK80_34770</name>
</gene>
<evidence type="ECO:0000313" key="1">
    <source>
        <dbReference type="EMBL" id="AOZ11123.1"/>
    </source>
</evidence>